<evidence type="ECO:0000313" key="2">
    <source>
        <dbReference type="Proteomes" id="UP000789759"/>
    </source>
</evidence>
<proteinExistence type="predicted"/>
<comment type="caution">
    <text evidence="1">The sequence shown here is derived from an EMBL/GenBank/DDBJ whole genome shotgun (WGS) entry which is preliminary data.</text>
</comment>
<protein>
    <submittedName>
        <fullName evidence="1">20658_t:CDS:1</fullName>
    </submittedName>
</protein>
<name>A0A9N9K2M7_9GLOM</name>
<gene>
    <name evidence="1" type="ORF">CPELLU_LOCUS18312</name>
</gene>
<sequence length="206" mass="24053">MNSFLNENTNSCIELDTEHDISFDNSYYTNVNKTIQQIPSNKFAMRLDCIEKSLGVTIRAEIHNHLMDTAVAVFDSGYCKLSNSKNNQVLMLYNSRIPVPIIIRILNKEYKRYIHNKDVYNSLNHQSHDYVKGLSEISQLLSNLHNKTEYLVTYSVKNNKLHYLFFSIHFALMRFENYSKIVLIDSIYKTNYFGMPLFLISDVDAI</sequence>
<dbReference type="AlphaFoldDB" id="A0A9N9K2M7"/>
<organism evidence="1 2">
    <name type="scientific">Cetraspora pellucida</name>
    <dbReference type="NCBI Taxonomy" id="1433469"/>
    <lineage>
        <taxon>Eukaryota</taxon>
        <taxon>Fungi</taxon>
        <taxon>Fungi incertae sedis</taxon>
        <taxon>Mucoromycota</taxon>
        <taxon>Glomeromycotina</taxon>
        <taxon>Glomeromycetes</taxon>
        <taxon>Diversisporales</taxon>
        <taxon>Gigasporaceae</taxon>
        <taxon>Cetraspora</taxon>
    </lineage>
</organism>
<accession>A0A9N9K2M7</accession>
<reference evidence="1" key="1">
    <citation type="submission" date="2021-06" db="EMBL/GenBank/DDBJ databases">
        <authorList>
            <person name="Kallberg Y."/>
            <person name="Tangrot J."/>
            <person name="Rosling A."/>
        </authorList>
    </citation>
    <scope>NUCLEOTIDE SEQUENCE</scope>
    <source>
        <strain evidence="1">FL966</strain>
    </source>
</reference>
<dbReference type="Proteomes" id="UP000789759">
    <property type="component" value="Unassembled WGS sequence"/>
</dbReference>
<keyword evidence="2" id="KW-1185">Reference proteome</keyword>
<dbReference type="EMBL" id="CAJVQA010035745">
    <property type="protein sequence ID" value="CAG8807597.1"/>
    <property type="molecule type" value="Genomic_DNA"/>
</dbReference>
<feature type="non-terminal residue" evidence="1">
    <location>
        <position position="1"/>
    </location>
</feature>
<evidence type="ECO:0000313" key="1">
    <source>
        <dbReference type="EMBL" id="CAG8807597.1"/>
    </source>
</evidence>